<keyword evidence="3" id="KW-1185">Reference proteome</keyword>
<reference evidence="2" key="1">
    <citation type="submission" date="2020-08" db="EMBL/GenBank/DDBJ databases">
        <title>Multicomponent nature underlies the extraordinary mechanical properties of spider dragline silk.</title>
        <authorList>
            <person name="Kono N."/>
            <person name="Nakamura H."/>
            <person name="Mori M."/>
            <person name="Yoshida Y."/>
            <person name="Ohtoshi R."/>
            <person name="Malay A.D."/>
            <person name="Moran D.A.P."/>
            <person name="Tomita M."/>
            <person name="Numata K."/>
            <person name="Arakawa K."/>
        </authorList>
    </citation>
    <scope>NUCLEOTIDE SEQUENCE</scope>
</reference>
<feature type="compositionally biased region" description="Polar residues" evidence="1">
    <location>
        <begin position="27"/>
        <end position="47"/>
    </location>
</feature>
<feature type="region of interest" description="Disordered" evidence="1">
    <location>
        <begin position="1"/>
        <end position="47"/>
    </location>
</feature>
<sequence length="490" mass="55038">MEWNLFGGLIPPTANHTEEKKRRHSGDSGNESQEETGVNNSDTESSAVTTLEFQLTQSLLSQVKAGENNEDVKSGEVAYKDLHRMNFVINGQEIDRNFINKLYAGLIKNDKGKKNYRLFAKYVFTKMFKHAKAEVPDDSILEELVTNCNQAGYLVFLAIKMHNILIGYKLSLNDSDKKTMYIDYSYENCVRINYTSSMVVRNLNDLEKKICELDSSLEFTLQSRDSKVKYEDGKITLTIPEQLEDYKADGKNLLDDIKMRFEDADNAIIESLVENIGKGPKSFVVDLPAEVDSDSFDIVPENAVFDLGHISELVKKAVDDKDVNALSDHICIVQARVTHASPKEGLSVVEKTLEIVSGFIEEQGKAWNCHPTVPIASHIYSAKQQYYDGYISQGDYEKVENLKKTLCKIKSDLIKRSSNDHNAGSPVINAKDTSAILNETPTSSQAVGREDNNQLNIQKDPKFKSTDSQQVIDKAQNEYNDDGFTPLEPV</sequence>
<dbReference type="Proteomes" id="UP000886998">
    <property type="component" value="Unassembled WGS sequence"/>
</dbReference>
<gene>
    <name evidence="2" type="primary">Wcon_01245</name>
    <name evidence="2" type="ORF">TNIN_35971</name>
</gene>
<evidence type="ECO:0000256" key="1">
    <source>
        <dbReference type="SAM" id="MobiDB-lite"/>
    </source>
</evidence>
<organism evidence="2 3">
    <name type="scientific">Trichonephila inaurata madagascariensis</name>
    <dbReference type="NCBI Taxonomy" id="2747483"/>
    <lineage>
        <taxon>Eukaryota</taxon>
        <taxon>Metazoa</taxon>
        <taxon>Ecdysozoa</taxon>
        <taxon>Arthropoda</taxon>
        <taxon>Chelicerata</taxon>
        <taxon>Arachnida</taxon>
        <taxon>Araneae</taxon>
        <taxon>Araneomorphae</taxon>
        <taxon>Entelegynae</taxon>
        <taxon>Araneoidea</taxon>
        <taxon>Nephilidae</taxon>
        <taxon>Trichonephila</taxon>
        <taxon>Trichonephila inaurata</taxon>
    </lineage>
</organism>
<dbReference type="AlphaFoldDB" id="A0A8X6Y557"/>
<dbReference type="EMBL" id="BMAV01015538">
    <property type="protein sequence ID" value="GFY65094.1"/>
    <property type="molecule type" value="Genomic_DNA"/>
</dbReference>
<protein>
    <submittedName>
        <fullName evidence="2">Ankyrin repeat domain protein</fullName>
    </submittedName>
</protein>
<name>A0A8X6Y557_9ARAC</name>
<evidence type="ECO:0000313" key="3">
    <source>
        <dbReference type="Proteomes" id="UP000886998"/>
    </source>
</evidence>
<accession>A0A8X6Y557</accession>
<feature type="region of interest" description="Disordered" evidence="1">
    <location>
        <begin position="441"/>
        <end position="490"/>
    </location>
</feature>
<proteinExistence type="predicted"/>
<dbReference type="OrthoDB" id="10254947at2759"/>
<comment type="caution">
    <text evidence="2">The sequence shown here is derived from an EMBL/GenBank/DDBJ whole genome shotgun (WGS) entry which is preliminary data.</text>
</comment>
<evidence type="ECO:0000313" key="2">
    <source>
        <dbReference type="EMBL" id="GFY65094.1"/>
    </source>
</evidence>